<dbReference type="Pfam" id="PF00175">
    <property type="entry name" value="NAD_binding_1"/>
    <property type="match status" value="1"/>
</dbReference>
<dbReference type="SUPFAM" id="SSF52343">
    <property type="entry name" value="Ferredoxin reductase-like, C-terminal NADP-linked domain"/>
    <property type="match status" value="1"/>
</dbReference>
<evidence type="ECO:0000256" key="3">
    <source>
        <dbReference type="ARBA" id="ARBA00023014"/>
    </source>
</evidence>
<name>A0A0B4CFS7_9MICO</name>
<keyword evidence="2" id="KW-0001">2Fe-2S</keyword>
<dbReference type="InterPro" id="IPR050415">
    <property type="entry name" value="MRET"/>
</dbReference>
<dbReference type="EMBL" id="JWSZ01000001">
    <property type="protein sequence ID" value="KIC60144.1"/>
    <property type="molecule type" value="Genomic_DNA"/>
</dbReference>
<organism evidence="5 6">
    <name type="scientific">Microbacterium hominis</name>
    <dbReference type="NCBI Taxonomy" id="162426"/>
    <lineage>
        <taxon>Bacteria</taxon>
        <taxon>Bacillati</taxon>
        <taxon>Actinomycetota</taxon>
        <taxon>Actinomycetes</taxon>
        <taxon>Micrococcales</taxon>
        <taxon>Microbacteriaceae</taxon>
        <taxon>Microbacterium</taxon>
    </lineage>
</organism>
<evidence type="ECO:0000259" key="4">
    <source>
        <dbReference type="PROSITE" id="PS51384"/>
    </source>
</evidence>
<protein>
    <submittedName>
        <fullName evidence="5">Oxidoreductase</fullName>
    </submittedName>
</protein>
<feature type="domain" description="FAD-binding FR-type" evidence="4">
    <location>
        <begin position="4"/>
        <end position="105"/>
    </location>
</feature>
<dbReference type="Gene3D" id="2.40.30.10">
    <property type="entry name" value="Translation factors"/>
    <property type="match status" value="1"/>
</dbReference>
<keyword evidence="3" id="KW-0411">Iron-sulfur</keyword>
<dbReference type="PANTHER" id="PTHR47354">
    <property type="entry name" value="NADH OXIDOREDUCTASE HCR"/>
    <property type="match status" value="1"/>
</dbReference>
<dbReference type="Pfam" id="PF00970">
    <property type="entry name" value="FAD_binding_6"/>
    <property type="match status" value="1"/>
</dbReference>
<keyword evidence="2" id="KW-0408">Iron</keyword>
<dbReference type="InterPro" id="IPR001433">
    <property type="entry name" value="OxRdtase_FAD/NAD-bd"/>
</dbReference>
<evidence type="ECO:0000256" key="1">
    <source>
        <dbReference type="ARBA" id="ARBA00001974"/>
    </source>
</evidence>
<accession>A0A0B4CFS7</accession>
<proteinExistence type="predicted"/>
<comment type="caution">
    <text evidence="5">The sequence shown here is derived from an EMBL/GenBank/DDBJ whole genome shotgun (WGS) entry which is preliminary data.</text>
</comment>
<comment type="cofactor">
    <cofactor evidence="1">
        <name>FAD</name>
        <dbReference type="ChEBI" id="CHEBI:57692"/>
    </cofactor>
</comment>
<dbReference type="AlphaFoldDB" id="A0A0B4CFS7"/>
<dbReference type="GO" id="GO:0051537">
    <property type="term" value="F:2 iron, 2 sulfur cluster binding"/>
    <property type="evidence" value="ECO:0007669"/>
    <property type="project" value="UniProtKB-KW"/>
</dbReference>
<dbReference type="InterPro" id="IPR039261">
    <property type="entry name" value="FNR_nucleotide-bd"/>
</dbReference>
<dbReference type="InterPro" id="IPR017938">
    <property type="entry name" value="Riboflavin_synthase-like_b-brl"/>
</dbReference>
<keyword evidence="2" id="KW-0479">Metal-binding</keyword>
<dbReference type="InterPro" id="IPR008333">
    <property type="entry name" value="Cbr1-like_FAD-bd_dom"/>
</dbReference>
<dbReference type="PRINTS" id="PR00406">
    <property type="entry name" value="CYTB5RDTASE"/>
</dbReference>
<dbReference type="GO" id="GO:0016491">
    <property type="term" value="F:oxidoreductase activity"/>
    <property type="evidence" value="ECO:0007669"/>
    <property type="project" value="InterPro"/>
</dbReference>
<dbReference type="Proteomes" id="UP000031202">
    <property type="component" value="Unassembled WGS sequence"/>
</dbReference>
<reference evidence="5 6" key="1">
    <citation type="submission" date="2014-12" db="EMBL/GenBank/DDBJ databases">
        <title>Genome sequencing of Microbacterium hominis TPW29.</title>
        <authorList>
            <person name="Tan P.W."/>
            <person name="Chan K.-G."/>
        </authorList>
    </citation>
    <scope>NUCLEOTIDE SEQUENCE [LARGE SCALE GENOMIC DNA]</scope>
    <source>
        <strain evidence="5 6">TPW29</strain>
    </source>
</reference>
<dbReference type="RefSeq" id="WP_039412068.1">
    <property type="nucleotide sequence ID" value="NZ_JWSZ01000001.1"/>
</dbReference>
<dbReference type="Gene3D" id="3.40.50.80">
    <property type="entry name" value="Nucleotide-binding domain of ferredoxin-NADP reductase (FNR) module"/>
    <property type="match status" value="1"/>
</dbReference>
<dbReference type="InterPro" id="IPR017927">
    <property type="entry name" value="FAD-bd_FR_type"/>
</dbReference>
<dbReference type="PROSITE" id="PS51384">
    <property type="entry name" value="FAD_FR"/>
    <property type="match status" value="1"/>
</dbReference>
<dbReference type="SUPFAM" id="SSF63380">
    <property type="entry name" value="Riboflavin synthase domain-like"/>
    <property type="match status" value="1"/>
</dbReference>
<dbReference type="PANTHER" id="PTHR47354:SF5">
    <property type="entry name" value="PROTEIN RFBI"/>
    <property type="match status" value="1"/>
</dbReference>
<sequence length="241" mass="25715">MSASAWLPAHVAAVAALTAHARRITLDVPAWPGNLPGQHLDVRLTAEDGYQAERSYSIASIGDGPLVELAVDEVPDGEVSPYLVRDVQPGDFLEVKGPLGEYFVWREDDPAPVQLIAGGSGVVPLLAMARARAVADGAAPFRLLCSTRSPADAMYADEISRLPPAAFTVSWVYTRQPPPGWPRTAGRVTDAELAQLCWPPAERPAVFVCGPTSFVEAVADALVRIGHEPARIRTERFGGSS</sequence>
<evidence type="ECO:0000313" key="5">
    <source>
        <dbReference type="EMBL" id="KIC60144.1"/>
    </source>
</evidence>
<evidence type="ECO:0000256" key="2">
    <source>
        <dbReference type="ARBA" id="ARBA00022714"/>
    </source>
</evidence>
<gene>
    <name evidence="5" type="ORF">RM52_01740</name>
</gene>
<evidence type="ECO:0000313" key="6">
    <source>
        <dbReference type="Proteomes" id="UP000031202"/>
    </source>
</evidence>